<dbReference type="EMBL" id="JBEDNZ010000013">
    <property type="protein sequence ID" value="KAL0830437.1"/>
    <property type="molecule type" value="Genomic_DNA"/>
</dbReference>
<protein>
    <recommendedName>
        <fullName evidence="4">Gustatory receptor</fullName>
    </recommendedName>
</protein>
<dbReference type="Proteomes" id="UP001549921">
    <property type="component" value="Unassembled WGS sequence"/>
</dbReference>
<reference evidence="2 3" key="1">
    <citation type="submission" date="2024-06" db="EMBL/GenBank/DDBJ databases">
        <title>A chromosome-level genome assembly of beet webworm, Loxostege sticticalis.</title>
        <authorList>
            <person name="Zhang Y."/>
        </authorList>
    </citation>
    <scope>NUCLEOTIDE SEQUENCE [LARGE SCALE GENOMIC DNA]</scope>
    <source>
        <strain evidence="2">AQ028</strain>
        <tissue evidence="2">Male pupae</tissue>
    </source>
</reference>
<evidence type="ECO:0000313" key="3">
    <source>
        <dbReference type="Proteomes" id="UP001549921"/>
    </source>
</evidence>
<evidence type="ECO:0000313" key="2">
    <source>
        <dbReference type="EMBL" id="KAL0830437.1"/>
    </source>
</evidence>
<dbReference type="AlphaFoldDB" id="A0ABD0SXF8"/>
<keyword evidence="1" id="KW-1133">Transmembrane helix</keyword>
<feature type="transmembrane region" description="Helical" evidence="1">
    <location>
        <begin position="243"/>
        <end position="266"/>
    </location>
</feature>
<proteinExistence type="predicted"/>
<keyword evidence="1" id="KW-0812">Transmembrane</keyword>
<name>A0ABD0SXF8_LOXSC</name>
<feature type="transmembrane region" description="Helical" evidence="1">
    <location>
        <begin position="216"/>
        <end position="237"/>
    </location>
</feature>
<evidence type="ECO:0008006" key="4">
    <source>
        <dbReference type="Google" id="ProtNLM"/>
    </source>
</evidence>
<evidence type="ECO:0000256" key="1">
    <source>
        <dbReference type="SAM" id="Phobius"/>
    </source>
</evidence>
<organism evidence="2 3">
    <name type="scientific">Loxostege sticticalis</name>
    <name type="common">Beet webworm moth</name>
    <dbReference type="NCBI Taxonomy" id="481309"/>
    <lineage>
        <taxon>Eukaryota</taxon>
        <taxon>Metazoa</taxon>
        <taxon>Ecdysozoa</taxon>
        <taxon>Arthropoda</taxon>
        <taxon>Hexapoda</taxon>
        <taxon>Insecta</taxon>
        <taxon>Pterygota</taxon>
        <taxon>Neoptera</taxon>
        <taxon>Endopterygota</taxon>
        <taxon>Lepidoptera</taxon>
        <taxon>Glossata</taxon>
        <taxon>Ditrysia</taxon>
        <taxon>Pyraloidea</taxon>
        <taxon>Crambidae</taxon>
        <taxon>Pyraustinae</taxon>
        <taxon>Loxostege</taxon>
    </lineage>
</organism>
<accession>A0ABD0SXF8</accession>
<sequence>MDIVLEPQRKASIEEYEDSDKANNNKIIELLNTNRPVLVIVYLFSIFRFRVHNNEVVPITKKMKLLCYCRFTFRCIAHSLDYLRPSAVQLAVKPSFYTNPICCVCNQNVFLFESRKHTLFTTLVDLDVKLHVKTYQDFYKKSHRVTVTTFIMEQSLEVNVSCLMIMMLNRRLNIINNYLIKFIDEKDDNKACVFVIRGKKDTILTKIRDLASTYDIIGESFATFIGVVIVIWSSLVYYKNGEYPGSLITTTMWSVIEIFMIAYMSMTCEKLLRSRSESKVLVNKIIMDYDLPQTMRVRMASADLINDMFSVDITLMLKYISVSTTYLIVILQISHLYLGDAKQSEYEIMCNSL</sequence>
<keyword evidence="1" id="KW-0472">Membrane</keyword>
<comment type="caution">
    <text evidence="2">The sequence shown here is derived from an EMBL/GenBank/DDBJ whole genome shotgun (WGS) entry which is preliminary data.</text>
</comment>
<gene>
    <name evidence="2" type="ORF">ABMA28_002606</name>
</gene>